<proteinExistence type="predicted"/>
<dbReference type="InterPro" id="IPR014718">
    <property type="entry name" value="GH-type_carb-bd"/>
</dbReference>
<evidence type="ECO:0000313" key="1">
    <source>
        <dbReference type="EMBL" id="KAK9275521.1"/>
    </source>
</evidence>
<comment type="caution">
    <text evidence="1">The sequence shown here is derived from an EMBL/GenBank/DDBJ whole genome shotgun (WGS) entry which is preliminary data.</text>
</comment>
<dbReference type="Gene3D" id="2.70.98.10">
    <property type="match status" value="1"/>
</dbReference>
<dbReference type="Pfam" id="PF01263">
    <property type="entry name" value="Aldose_epim"/>
    <property type="match status" value="1"/>
</dbReference>
<dbReference type="GO" id="GO:0030246">
    <property type="term" value="F:carbohydrate binding"/>
    <property type="evidence" value="ECO:0007669"/>
    <property type="project" value="InterPro"/>
</dbReference>
<evidence type="ECO:0008006" key="3">
    <source>
        <dbReference type="Google" id="ProtNLM"/>
    </source>
</evidence>
<protein>
    <recommendedName>
        <fullName evidence="3">Glucose-6-phosphate 1-epimerase</fullName>
    </recommendedName>
</protein>
<accession>A0AAP0REW3</accession>
<keyword evidence="2" id="KW-1185">Reference proteome</keyword>
<dbReference type="Proteomes" id="UP001415857">
    <property type="component" value="Unassembled WGS sequence"/>
</dbReference>
<dbReference type="EMBL" id="JBBPBK010000011">
    <property type="protein sequence ID" value="KAK9275521.1"/>
    <property type="molecule type" value="Genomic_DNA"/>
</dbReference>
<dbReference type="InterPro" id="IPR011013">
    <property type="entry name" value="Gal_mutarotase_sf_dom"/>
</dbReference>
<dbReference type="AlphaFoldDB" id="A0AAP0REW3"/>
<name>A0AAP0REW3_LIQFO</name>
<gene>
    <name evidence="1" type="ORF">L1049_022788</name>
</gene>
<dbReference type="SUPFAM" id="SSF74650">
    <property type="entry name" value="Galactose mutarotase-like"/>
    <property type="match status" value="1"/>
</dbReference>
<dbReference type="GO" id="GO:0047938">
    <property type="term" value="F:glucose-6-phosphate 1-epimerase activity"/>
    <property type="evidence" value="ECO:0007669"/>
    <property type="project" value="TreeGrafter"/>
</dbReference>
<sequence>MVLLSSMDLQETGFGPIDTEPPSFPTNSSSKAFIDLILKPSEEDMKIWPHSYEFRLRVSLGPGGDLMLTSRIRNTSSEGKPFTFTFAYHTYFSVSDISEVRVEGLETLDYLDNLQNKERFTEQGDAITFESEVDNIYLSTPTKIAILDHKKKRTFVIRKDGLPDAVVWNPCDKEGKGYG</sequence>
<dbReference type="GO" id="GO:0005975">
    <property type="term" value="P:carbohydrate metabolic process"/>
    <property type="evidence" value="ECO:0007669"/>
    <property type="project" value="InterPro"/>
</dbReference>
<organism evidence="1 2">
    <name type="scientific">Liquidambar formosana</name>
    <name type="common">Formosan gum</name>
    <dbReference type="NCBI Taxonomy" id="63359"/>
    <lineage>
        <taxon>Eukaryota</taxon>
        <taxon>Viridiplantae</taxon>
        <taxon>Streptophyta</taxon>
        <taxon>Embryophyta</taxon>
        <taxon>Tracheophyta</taxon>
        <taxon>Spermatophyta</taxon>
        <taxon>Magnoliopsida</taxon>
        <taxon>eudicotyledons</taxon>
        <taxon>Gunneridae</taxon>
        <taxon>Pentapetalae</taxon>
        <taxon>Saxifragales</taxon>
        <taxon>Altingiaceae</taxon>
        <taxon>Liquidambar</taxon>
    </lineage>
</organism>
<dbReference type="GO" id="GO:0005737">
    <property type="term" value="C:cytoplasm"/>
    <property type="evidence" value="ECO:0007669"/>
    <property type="project" value="TreeGrafter"/>
</dbReference>
<dbReference type="InterPro" id="IPR008183">
    <property type="entry name" value="Aldose_1/G6P_1-epimerase"/>
</dbReference>
<dbReference type="PANTHER" id="PTHR11122:SF13">
    <property type="entry name" value="GLUCOSE-6-PHOSPHATE 1-EPIMERASE"/>
    <property type="match status" value="1"/>
</dbReference>
<evidence type="ECO:0000313" key="2">
    <source>
        <dbReference type="Proteomes" id="UP001415857"/>
    </source>
</evidence>
<dbReference type="PANTHER" id="PTHR11122">
    <property type="entry name" value="APOSPORY-ASSOCIATED PROTEIN C-RELATED"/>
    <property type="match status" value="1"/>
</dbReference>
<reference evidence="1 2" key="1">
    <citation type="journal article" date="2024" name="Plant J.">
        <title>Genome sequences and population genomics reveal climatic adaptation and genomic divergence between two closely related sweetgum species.</title>
        <authorList>
            <person name="Xu W.Q."/>
            <person name="Ren C.Q."/>
            <person name="Zhang X.Y."/>
            <person name="Comes H.P."/>
            <person name="Liu X.H."/>
            <person name="Li Y.G."/>
            <person name="Kettle C.J."/>
            <person name="Jalonen R."/>
            <person name="Gaisberger H."/>
            <person name="Ma Y.Z."/>
            <person name="Qiu Y.X."/>
        </authorList>
    </citation>
    <scope>NUCLEOTIDE SEQUENCE [LARGE SCALE GENOMIC DNA]</scope>
    <source>
        <strain evidence="1">Hangzhou</strain>
    </source>
</reference>